<dbReference type="InterPro" id="IPR036086">
    <property type="entry name" value="ParB/Sulfiredoxin_sf"/>
</dbReference>
<evidence type="ECO:0000313" key="2">
    <source>
        <dbReference type="Proteomes" id="UP000594468"/>
    </source>
</evidence>
<sequence>MLDDPTSSSYFAEGREHFGKAHSRAFFSQFLDLLRGKSLELLSFDDVKDMLDLRQQSYRGLQDVPLDRIVGSVGRSKDFTRRFLPKNSNMSERWSRIYALFHSLEGPPPIECYLVDDVYFVRDGNHRVSVARQLGFKTIQAYVTELATPIDIEPDMTQAQWDAATAYAHFLHMTELSETRPQQVPITVTEPGGYQIMLEHIRLLHRVRNHCDKVDLSFSEAAAEWYDNVYRPAITLIRKYHVLDGKSGTEADLYLWMMEHLRQLHEEYEDGPPQRLSDALVDYLTSKKIPIPKGLMLENDAQPPLG</sequence>
<organism evidence="1 2">
    <name type="scientific">Phototrophicus methaneseepsis</name>
    <dbReference type="NCBI Taxonomy" id="2710758"/>
    <lineage>
        <taxon>Bacteria</taxon>
        <taxon>Bacillati</taxon>
        <taxon>Chloroflexota</taxon>
        <taxon>Candidatus Thermofontia</taxon>
        <taxon>Phototrophicales</taxon>
        <taxon>Phototrophicaceae</taxon>
        <taxon>Phototrophicus</taxon>
    </lineage>
</organism>
<evidence type="ECO:0000313" key="1">
    <source>
        <dbReference type="EMBL" id="QPC82627.1"/>
    </source>
</evidence>
<keyword evidence="2" id="KW-1185">Reference proteome</keyword>
<reference evidence="1 2" key="1">
    <citation type="submission" date="2020-02" db="EMBL/GenBank/DDBJ databases">
        <authorList>
            <person name="Zheng R.K."/>
            <person name="Sun C.M."/>
        </authorList>
    </citation>
    <scope>NUCLEOTIDE SEQUENCE [LARGE SCALE GENOMIC DNA]</scope>
    <source>
        <strain evidence="2">rifampicinis</strain>
    </source>
</reference>
<evidence type="ECO:0008006" key="3">
    <source>
        <dbReference type="Google" id="ProtNLM"/>
    </source>
</evidence>
<gene>
    <name evidence="1" type="ORF">G4Y79_23545</name>
</gene>
<dbReference type="SUPFAM" id="SSF110849">
    <property type="entry name" value="ParB/Sulfiredoxin"/>
    <property type="match status" value="1"/>
</dbReference>
<proteinExistence type="predicted"/>
<protein>
    <recommendedName>
        <fullName evidence="3">Transcriptional regulator</fullName>
    </recommendedName>
</protein>
<dbReference type="AlphaFoldDB" id="A0A7S8E928"/>
<name>A0A7S8E928_9CHLR</name>
<dbReference type="RefSeq" id="WP_195170696.1">
    <property type="nucleotide sequence ID" value="NZ_CP062983.1"/>
</dbReference>
<dbReference type="EMBL" id="CP062983">
    <property type="protein sequence ID" value="QPC82627.1"/>
    <property type="molecule type" value="Genomic_DNA"/>
</dbReference>
<dbReference type="Proteomes" id="UP000594468">
    <property type="component" value="Chromosome"/>
</dbReference>
<dbReference type="KEGG" id="pmet:G4Y79_23545"/>
<accession>A0A7S8E928</accession>